<evidence type="ECO:0000256" key="4">
    <source>
        <dbReference type="ARBA" id="ARBA00022705"/>
    </source>
</evidence>
<reference evidence="8 9" key="1">
    <citation type="submission" date="2014-09" db="EMBL/GenBank/DDBJ databases">
        <title>Genome sequencing of Methyloceanibacter caenitepidi Gela4.</title>
        <authorList>
            <person name="Takeuchi M."/>
            <person name="Susumu S."/>
            <person name="Kamagata Y."/>
            <person name="Oshima K."/>
            <person name="Hattori M."/>
            <person name="Iwasaki W."/>
        </authorList>
    </citation>
    <scope>NUCLEOTIDE SEQUENCE [LARGE SCALE GENOMIC DNA]</scope>
    <source>
        <strain evidence="8 9">Gela4</strain>
    </source>
</reference>
<dbReference type="Gene3D" id="1.20.272.10">
    <property type="match status" value="1"/>
</dbReference>
<dbReference type="OrthoDB" id="9804983at2"/>
<dbReference type="Gene3D" id="3.40.50.300">
    <property type="entry name" value="P-loop containing nucleotide triphosphate hydrolases"/>
    <property type="match status" value="1"/>
</dbReference>
<dbReference type="GO" id="GO:0009360">
    <property type="term" value="C:DNA polymerase III complex"/>
    <property type="evidence" value="ECO:0007669"/>
    <property type="project" value="TreeGrafter"/>
</dbReference>
<keyword evidence="9" id="KW-1185">Reference proteome</keyword>
<dbReference type="InterPro" id="IPR005790">
    <property type="entry name" value="DNA_polIII_delta"/>
</dbReference>
<keyword evidence="4" id="KW-0235">DNA replication</keyword>
<evidence type="ECO:0000313" key="8">
    <source>
        <dbReference type="EMBL" id="BAQ15803.1"/>
    </source>
</evidence>
<gene>
    <name evidence="8" type="ORF">GL4_0333</name>
</gene>
<dbReference type="PANTHER" id="PTHR34388">
    <property type="entry name" value="DNA POLYMERASE III SUBUNIT DELTA"/>
    <property type="match status" value="1"/>
</dbReference>
<dbReference type="EMBL" id="AP014648">
    <property type="protein sequence ID" value="BAQ15803.1"/>
    <property type="molecule type" value="Genomic_DNA"/>
</dbReference>
<keyword evidence="5" id="KW-0239">DNA-directed DNA polymerase</keyword>
<evidence type="ECO:0000256" key="5">
    <source>
        <dbReference type="ARBA" id="ARBA00022932"/>
    </source>
</evidence>
<dbReference type="GO" id="GO:0003887">
    <property type="term" value="F:DNA-directed DNA polymerase activity"/>
    <property type="evidence" value="ECO:0007669"/>
    <property type="project" value="UniProtKB-KW"/>
</dbReference>
<sequence>MVAYKAASVSRFLRSPDPACRAMLVYGPDAGLVSEQAAALAKKLADGLGPDAEVVRLDDRDFAEDPARLEVECRTRSMFASGKVVRAKAGAKLDVAALKALFSEPSDNPLVIEAGNLRPDAALRKLFEKHAEAAALPCYADERGLSDLIETELAKSHLSIDRDTKAYLMGRLGADQALSRGEVAKLALYAQGAEQVTHDDVAAIVGDASEIALDNFVYAVSAGDAAGALRELNRLAASGTDRTVALGALSRHFTKLYLVATHKGTLEDGAKRLRPPLHYKRRDMFLQHCRKWGPRRLASTLPLIQEAVRRTRRSPDLGPAFGERLLLALASKV</sequence>
<evidence type="ECO:0000256" key="7">
    <source>
        <dbReference type="ARBA" id="ARBA00049244"/>
    </source>
</evidence>
<keyword evidence="3 8" id="KW-0548">Nucleotidyltransferase</keyword>
<evidence type="ECO:0000256" key="2">
    <source>
        <dbReference type="ARBA" id="ARBA00022679"/>
    </source>
</evidence>
<keyword evidence="2 8" id="KW-0808">Transferase</keyword>
<dbReference type="Proteomes" id="UP000031643">
    <property type="component" value="Chromosome"/>
</dbReference>
<protein>
    <recommendedName>
        <fullName evidence="1">DNA-directed DNA polymerase</fullName>
        <ecNumber evidence="1">2.7.7.7</ecNumber>
    </recommendedName>
</protein>
<dbReference type="SUPFAM" id="SSF48019">
    <property type="entry name" value="post-AAA+ oligomerization domain-like"/>
    <property type="match status" value="1"/>
</dbReference>
<organism evidence="8 9">
    <name type="scientific">Methyloceanibacter caenitepidi</name>
    <dbReference type="NCBI Taxonomy" id="1384459"/>
    <lineage>
        <taxon>Bacteria</taxon>
        <taxon>Pseudomonadati</taxon>
        <taxon>Pseudomonadota</taxon>
        <taxon>Alphaproteobacteria</taxon>
        <taxon>Hyphomicrobiales</taxon>
        <taxon>Hyphomicrobiaceae</taxon>
        <taxon>Methyloceanibacter</taxon>
    </lineage>
</organism>
<dbReference type="GO" id="GO:0006261">
    <property type="term" value="P:DNA-templated DNA replication"/>
    <property type="evidence" value="ECO:0007669"/>
    <property type="project" value="TreeGrafter"/>
</dbReference>
<dbReference type="InterPro" id="IPR008921">
    <property type="entry name" value="DNA_pol3_clamp-load_cplx_C"/>
</dbReference>
<dbReference type="AlphaFoldDB" id="A0A0A8JYC3"/>
<dbReference type="Gene3D" id="1.10.8.60">
    <property type="match status" value="1"/>
</dbReference>
<name>A0A0A8JYC3_9HYPH</name>
<evidence type="ECO:0000256" key="1">
    <source>
        <dbReference type="ARBA" id="ARBA00012417"/>
    </source>
</evidence>
<dbReference type="EC" id="2.7.7.7" evidence="1"/>
<proteinExistence type="inferred from homology"/>
<dbReference type="HOGENOM" id="CLU_068860_1_0_5"/>
<accession>A0A0A8JYC3</accession>
<dbReference type="PANTHER" id="PTHR34388:SF1">
    <property type="entry name" value="DNA POLYMERASE III SUBUNIT DELTA"/>
    <property type="match status" value="1"/>
</dbReference>
<evidence type="ECO:0000313" key="9">
    <source>
        <dbReference type="Proteomes" id="UP000031643"/>
    </source>
</evidence>
<dbReference type="InterPro" id="IPR027417">
    <property type="entry name" value="P-loop_NTPase"/>
</dbReference>
<dbReference type="SUPFAM" id="SSF52540">
    <property type="entry name" value="P-loop containing nucleoside triphosphate hydrolases"/>
    <property type="match status" value="1"/>
</dbReference>
<dbReference type="GO" id="GO:0003677">
    <property type="term" value="F:DNA binding"/>
    <property type="evidence" value="ECO:0007669"/>
    <property type="project" value="InterPro"/>
</dbReference>
<evidence type="ECO:0000256" key="3">
    <source>
        <dbReference type="ARBA" id="ARBA00022695"/>
    </source>
</evidence>
<dbReference type="KEGG" id="mcg:GL4_0333"/>
<dbReference type="NCBIfam" id="TIGR01128">
    <property type="entry name" value="holA"/>
    <property type="match status" value="1"/>
</dbReference>
<comment type="catalytic activity">
    <reaction evidence="7">
        <text>DNA(n) + a 2'-deoxyribonucleoside 5'-triphosphate = DNA(n+1) + diphosphate</text>
        <dbReference type="Rhea" id="RHEA:22508"/>
        <dbReference type="Rhea" id="RHEA-COMP:17339"/>
        <dbReference type="Rhea" id="RHEA-COMP:17340"/>
        <dbReference type="ChEBI" id="CHEBI:33019"/>
        <dbReference type="ChEBI" id="CHEBI:61560"/>
        <dbReference type="ChEBI" id="CHEBI:173112"/>
        <dbReference type="EC" id="2.7.7.7"/>
    </reaction>
</comment>
<evidence type="ECO:0000256" key="6">
    <source>
        <dbReference type="ARBA" id="ARBA00034754"/>
    </source>
</evidence>
<comment type="similarity">
    <text evidence="6">Belongs to the DNA polymerase HolA subunit family.</text>
</comment>
<dbReference type="STRING" id="1384459.GL4_0333"/>